<dbReference type="Proteomes" id="UP000270678">
    <property type="component" value="Chromosome"/>
</dbReference>
<dbReference type="PANTHER" id="PTHR43280">
    <property type="entry name" value="ARAC-FAMILY TRANSCRIPTIONAL REGULATOR"/>
    <property type="match status" value="1"/>
</dbReference>
<keyword evidence="2" id="KW-0238">DNA-binding</keyword>
<evidence type="ECO:0000259" key="4">
    <source>
        <dbReference type="PROSITE" id="PS01124"/>
    </source>
</evidence>
<dbReference type="Gene3D" id="1.10.10.60">
    <property type="entry name" value="Homeodomain-like"/>
    <property type="match status" value="2"/>
</dbReference>
<proteinExistence type="predicted"/>
<dbReference type="SUPFAM" id="SSF51215">
    <property type="entry name" value="Regulatory protein AraC"/>
    <property type="match status" value="1"/>
</dbReference>
<dbReference type="PANTHER" id="PTHR43280:SF28">
    <property type="entry name" value="HTH-TYPE TRANSCRIPTIONAL ACTIVATOR RHAS"/>
    <property type="match status" value="1"/>
</dbReference>
<dbReference type="InterPro" id="IPR009057">
    <property type="entry name" value="Homeodomain-like_sf"/>
</dbReference>
<reference evidence="6" key="1">
    <citation type="submission" date="2018-12" db="EMBL/GenBank/DDBJ databases">
        <title>Complete genome sequence of Paenibacillus sp. MBLB1234.</title>
        <authorList>
            <person name="Nam Y.-D."/>
            <person name="Kang J."/>
            <person name="Chung W.-H."/>
            <person name="Park Y.S."/>
        </authorList>
    </citation>
    <scope>NUCLEOTIDE SEQUENCE [LARGE SCALE GENOMIC DNA]</scope>
    <source>
        <strain evidence="6">MBLB1234</strain>
    </source>
</reference>
<evidence type="ECO:0000313" key="5">
    <source>
        <dbReference type="EMBL" id="AZS14130.1"/>
    </source>
</evidence>
<organism evidence="5 6">
    <name type="scientific">Paenibacillus lutimineralis</name>
    <dbReference type="NCBI Taxonomy" id="2707005"/>
    <lineage>
        <taxon>Bacteria</taxon>
        <taxon>Bacillati</taxon>
        <taxon>Bacillota</taxon>
        <taxon>Bacilli</taxon>
        <taxon>Bacillales</taxon>
        <taxon>Paenibacillaceae</taxon>
        <taxon>Paenibacillus</taxon>
    </lineage>
</organism>
<evidence type="ECO:0000256" key="3">
    <source>
        <dbReference type="ARBA" id="ARBA00023163"/>
    </source>
</evidence>
<dbReference type="KEGG" id="plut:EI981_06455"/>
<dbReference type="InterPro" id="IPR014710">
    <property type="entry name" value="RmlC-like_jellyroll"/>
</dbReference>
<dbReference type="Pfam" id="PF12833">
    <property type="entry name" value="HTH_18"/>
    <property type="match status" value="1"/>
</dbReference>
<dbReference type="GO" id="GO:0043565">
    <property type="term" value="F:sequence-specific DNA binding"/>
    <property type="evidence" value="ECO:0007669"/>
    <property type="project" value="InterPro"/>
</dbReference>
<dbReference type="InterPro" id="IPR018062">
    <property type="entry name" value="HTH_AraC-typ_CS"/>
</dbReference>
<keyword evidence="6" id="KW-1185">Reference proteome</keyword>
<sequence length="296" mass="34204">MMDSSYIPADYQVDDETNRFLDDFPVHCFFRDGMIGQNKMHAHRGYEFYICMEGEGQLLIADRMYPLLPGTVAIIKPYVLHRPSVVGTKPLHRVVLALDERYVQTLSQASDMRRCIDMLLAEPQLQPFWQLSDSKMAKLQTILQQLALEVTEHPDFYETAMHALLAELFVMLAREQHSDPGTDDYEQSAFHLAERLLSYLSAHYAEPIEVSRLHEQFNVSRSHMYEHFKQATGHSLNRYLTIYRINQAKRLLMDTPLSVTEIASAVGFGDLSHFFHTFKAETGVTPNAFRKQNRNE</sequence>
<keyword evidence="1" id="KW-0805">Transcription regulation</keyword>
<name>A0A3S9UV16_9BACL</name>
<dbReference type="SUPFAM" id="SSF46689">
    <property type="entry name" value="Homeodomain-like"/>
    <property type="match status" value="2"/>
</dbReference>
<dbReference type="PRINTS" id="PR00032">
    <property type="entry name" value="HTHARAC"/>
</dbReference>
<dbReference type="Gene3D" id="2.60.120.10">
    <property type="entry name" value="Jelly Rolls"/>
    <property type="match status" value="1"/>
</dbReference>
<dbReference type="SMART" id="SM00342">
    <property type="entry name" value="HTH_ARAC"/>
    <property type="match status" value="1"/>
</dbReference>
<evidence type="ECO:0000313" key="6">
    <source>
        <dbReference type="Proteomes" id="UP000270678"/>
    </source>
</evidence>
<accession>A0A3S9UV16</accession>
<dbReference type="EMBL" id="CP034346">
    <property type="protein sequence ID" value="AZS14130.1"/>
    <property type="molecule type" value="Genomic_DNA"/>
</dbReference>
<dbReference type="PROSITE" id="PS00041">
    <property type="entry name" value="HTH_ARAC_FAMILY_1"/>
    <property type="match status" value="1"/>
</dbReference>
<feature type="domain" description="HTH araC/xylS-type" evidence="4">
    <location>
        <begin position="194"/>
        <end position="292"/>
    </location>
</feature>
<gene>
    <name evidence="5" type="ORF">EI981_06455</name>
</gene>
<keyword evidence="3" id="KW-0804">Transcription</keyword>
<dbReference type="InterPro" id="IPR037923">
    <property type="entry name" value="HTH-like"/>
</dbReference>
<dbReference type="InterPro" id="IPR003313">
    <property type="entry name" value="AraC-bd"/>
</dbReference>
<dbReference type="InterPro" id="IPR020449">
    <property type="entry name" value="Tscrpt_reg_AraC-type_HTH"/>
</dbReference>
<protein>
    <submittedName>
        <fullName evidence="5">AraC family transcriptional regulator</fullName>
    </submittedName>
</protein>
<dbReference type="PROSITE" id="PS01124">
    <property type="entry name" value="HTH_ARAC_FAMILY_2"/>
    <property type="match status" value="1"/>
</dbReference>
<dbReference type="OrthoDB" id="2569619at2"/>
<dbReference type="GO" id="GO:0003700">
    <property type="term" value="F:DNA-binding transcription factor activity"/>
    <property type="evidence" value="ECO:0007669"/>
    <property type="project" value="InterPro"/>
</dbReference>
<evidence type="ECO:0000256" key="1">
    <source>
        <dbReference type="ARBA" id="ARBA00023015"/>
    </source>
</evidence>
<dbReference type="AlphaFoldDB" id="A0A3S9UV16"/>
<dbReference type="InterPro" id="IPR018060">
    <property type="entry name" value="HTH_AraC"/>
</dbReference>
<evidence type="ECO:0000256" key="2">
    <source>
        <dbReference type="ARBA" id="ARBA00023125"/>
    </source>
</evidence>
<dbReference type="Pfam" id="PF02311">
    <property type="entry name" value="AraC_binding"/>
    <property type="match status" value="1"/>
</dbReference>